<protein>
    <submittedName>
        <fullName evidence="1">AlNc14C183G8262 protein</fullName>
    </submittedName>
</protein>
<sequence length="142" mass="16009">MVEVAAYLTLPPEYCCEGRLLPAIQRIIVHFGAKIILKCFFVVPSDKTSAEISSIRPTHVHILWILLSTPGVPEDVLQHVDSLQLPSTQFQLASLDFRILMHGRVELDPRLTRSNMIMRVVQLRRDMLVFEVSAICPDNSGS</sequence>
<reference evidence="1" key="1">
    <citation type="journal article" date="2011" name="PLoS Biol.">
        <title>Gene gain and loss during evolution of obligate parasitism in the white rust pathogen of Arabidopsis thaliana.</title>
        <authorList>
            <person name="Kemen E."/>
            <person name="Gardiner A."/>
            <person name="Schultz-Larsen T."/>
            <person name="Kemen A.C."/>
            <person name="Balmuth A.L."/>
            <person name="Robert-Seilaniantz A."/>
            <person name="Bailey K."/>
            <person name="Holub E."/>
            <person name="Studholme D.J."/>
            <person name="Maclean D."/>
            <person name="Jones J.D."/>
        </authorList>
    </citation>
    <scope>NUCLEOTIDE SEQUENCE</scope>
</reference>
<name>F0WPB4_9STRA</name>
<accession>F0WPB4</accession>
<gene>
    <name evidence="1" type="primary">AlNc14C183G8262</name>
    <name evidence="1" type="ORF">ALNC14_093040</name>
</gene>
<dbReference type="EMBL" id="FR824228">
    <property type="protein sequence ID" value="CCA23161.1"/>
    <property type="molecule type" value="Genomic_DNA"/>
</dbReference>
<dbReference type="HOGENOM" id="CLU_154192_0_0_1"/>
<organism evidence="1">
    <name type="scientific">Albugo laibachii Nc14</name>
    <dbReference type="NCBI Taxonomy" id="890382"/>
    <lineage>
        <taxon>Eukaryota</taxon>
        <taxon>Sar</taxon>
        <taxon>Stramenopiles</taxon>
        <taxon>Oomycota</taxon>
        <taxon>Peronosporomycetes</taxon>
        <taxon>Albuginales</taxon>
        <taxon>Albuginaceae</taxon>
        <taxon>Albugo</taxon>
    </lineage>
</organism>
<proteinExistence type="predicted"/>
<reference evidence="1" key="2">
    <citation type="submission" date="2011-02" db="EMBL/GenBank/DDBJ databases">
        <authorList>
            <person name="MacLean D."/>
        </authorList>
    </citation>
    <scope>NUCLEOTIDE SEQUENCE</scope>
</reference>
<dbReference type="AlphaFoldDB" id="F0WPB4"/>
<evidence type="ECO:0000313" key="1">
    <source>
        <dbReference type="EMBL" id="CCA23161.1"/>
    </source>
</evidence>